<feature type="chain" id="PRO_5039907837" description="Secreted protein" evidence="1">
    <location>
        <begin position="23"/>
        <end position="79"/>
    </location>
</feature>
<keyword evidence="1" id="KW-0732">Signal</keyword>
<gene>
    <name evidence="2" type="ORF">KIPB_009275</name>
</gene>
<proteinExistence type="predicted"/>
<feature type="signal peptide" evidence="1">
    <location>
        <begin position="1"/>
        <end position="22"/>
    </location>
</feature>
<reference evidence="2 3" key="1">
    <citation type="journal article" date="2018" name="PLoS ONE">
        <title>The draft genome of Kipferlia bialata reveals reductive genome evolution in fornicate parasites.</title>
        <authorList>
            <person name="Tanifuji G."/>
            <person name="Takabayashi S."/>
            <person name="Kume K."/>
            <person name="Takagi M."/>
            <person name="Nakayama T."/>
            <person name="Kamikawa R."/>
            <person name="Inagaki Y."/>
            <person name="Hashimoto T."/>
        </authorList>
    </citation>
    <scope>NUCLEOTIDE SEQUENCE [LARGE SCALE GENOMIC DNA]</scope>
    <source>
        <strain evidence="2">NY0173</strain>
    </source>
</reference>
<protein>
    <recommendedName>
        <fullName evidence="4">Secreted protein</fullName>
    </recommendedName>
</protein>
<evidence type="ECO:0000313" key="3">
    <source>
        <dbReference type="Proteomes" id="UP000265618"/>
    </source>
</evidence>
<comment type="caution">
    <text evidence="2">The sequence shown here is derived from an EMBL/GenBank/DDBJ whole genome shotgun (WGS) entry which is preliminary data.</text>
</comment>
<keyword evidence="3" id="KW-1185">Reference proteome</keyword>
<sequence>MYCPGLWFSVRWLSLLPSVTWSLYNSVLGYSHHWKREGYTPMVHGGCATRSLSVIGTCWPQSDVSKPFDTAHTVLSWVD</sequence>
<name>A0A9K3D216_9EUKA</name>
<organism evidence="2 3">
    <name type="scientific">Kipferlia bialata</name>
    <dbReference type="NCBI Taxonomy" id="797122"/>
    <lineage>
        <taxon>Eukaryota</taxon>
        <taxon>Metamonada</taxon>
        <taxon>Carpediemonas-like organisms</taxon>
        <taxon>Kipferlia</taxon>
    </lineage>
</organism>
<dbReference type="AlphaFoldDB" id="A0A9K3D216"/>
<accession>A0A9K3D216</accession>
<dbReference type="Proteomes" id="UP000265618">
    <property type="component" value="Unassembled WGS sequence"/>
</dbReference>
<evidence type="ECO:0000313" key="2">
    <source>
        <dbReference type="EMBL" id="GIQ87271.1"/>
    </source>
</evidence>
<evidence type="ECO:0008006" key="4">
    <source>
        <dbReference type="Google" id="ProtNLM"/>
    </source>
</evidence>
<evidence type="ECO:0000256" key="1">
    <source>
        <dbReference type="SAM" id="SignalP"/>
    </source>
</evidence>
<dbReference type="EMBL" id="BDIP01003100">
    <property type="protein sequence ID" value="GIQ87271.1"/>
    <property type="molecule type" value="Genomic_DNA"/>
</dbReference>